<dbReference type="Pfam" id="PF01381">
    <property type="entry name" value="HTH_3"/>
    <property type="match status" value="1"/>
</dbReference>
<keyword evidence="5" id="KW-1185">Reference proteome</keyword>
<dbReference type="InterPro" id="IPR050807">
    <property type="entry name" value="TransReg_Diox_bact_type"/>
</dbReference>
<dbReference type="Proteomes" id="UP000432089">
    <property type="component" value="Unassembled WGS sequence"/>
</dbReference>
<name>A0A7V7TXG6_9HYPH</name>
<sequence>MNGRELLAWNLRKLRVERGLAQDKLAADAGVDRAYVGNIERQVVNPTIDLVDRLCAALAVDFADLFRRPEPSELPPKTIRPGPSKPAS</sequence>
<dbReference type="GO" id="GO:0003677">
    <property type="term" value="F:DNA binding"/>
    <property type="evidence" value="ECO:0007669"/>
    <property type="project" value="UniProtKB-KW"/>
</dbReference>
<reference evidence="4 5" key="1">
    <citation type="submission" date="2019-09" db="EMBL/GenBank/DDBJ databases">
        <title>YIM 132180 draft genome.</title>
        <authorList>
            <person name="Zhang K."/>
        </authorList>
    </citation>
    <scope>NUCLEOTIDE SEQUENCE [LARGE SCALE GENOMIC DNA]</scope>
    <source>
        <strain evidence="4 5">YIM 132180</strain>
    </source>
</reference>
<evidence type="ECO:0000259" key="3">
    <source>
        <dbReference type="PROSITE" id="PS50943"/>
    </source>
</evidence>
<dbReference type="RefSeq" id="WP_150968564.1">
    <property type="nucleotide sequence ID" value="NZ_VZDO01000003.1"/>
</dbReference>
<accession>A0A7V7TXG6</accession>
<dbReference type="InterPro" id="IPR010982">
    <property type="entry name" value="Lambda_DNA-bd_dom_sf"/>
</dbReference>
<dbReference type="PROSITE" id="PS50943">
    <property type="entry name" value="HTH_CROC1"/>
    <property type="match status" value="1"/>
</dbReference>
<gene>
    <name evidence="4" type="ORF">F6X38_05415</name>
</gene>
<organism evidence="4 5">
    <name type="scientific">Plantimonas leprariae</name>
    <dbReference type="NCBI Taxonomy" id="2615207"/>
    <lineage>
        <taxon>Bacteria</taxon>
        <taxon>Pseudomonadati</taxon>
        <taxon>Pseudomonadota</taxon>
        <taxon>Alphaproteobacteria</taxon>
        <taxon>Hyphomicrobiales</taxon>
        <taxon>Aurantimonadaceae</taxon>
        <taxon>Plantimonas</taxon>
    </lineage>
</organism>
<dbReference type="GO" id="GO:0005829">
    <property type="term" value="C:cytosol"/>
    <property type="evidence" value="ECO:0007669"/>
    <property type="project" value="TreeGrafter"/>
</dbReference>
<dbReference type="EMBL" id="VZDO01000003">
    <property type="protein sequence ID" value="KAB0681326.1"/>
    <property type="molecule type" value="Genomic_DNA"/>
</dbReference>
<dbReference type="GO" id="GO:0003700">
    <property type="term" value="F:DNA-binding transcription factor activity"/>
    <property type="evidence" value="ECO:0007669"/>
    <property type="project" value="TreeGrafter"/>
</dbReference>
<dbReference type="Gene3D" id="1.10.260.40">
    <property type="entry name" value="lambda repressor-like DNA-binding domains"/>
    <property type="match status" value="1"/>
</dbReference>
<evidence type="ECO:0000256" key="2">
    <source>
        <dbReference type="SAM" id="MobiDB-lite"/>
    </source>
</evidence>
<dbReference type="CDD" id="cd00093">
    <property type="entry name" value="HTH_XRE"/>
    <property type="match status" value="1"/>
</dbReference>
<protein>
    <submittedName>
        <fullName evidence="4">Helix-turn-helix transcriptional regulator</fullName>
    </submittedName>
</protein>
<dbReference type="SUPFAM" id="SSF47413">
    <property type="entry name" value="lambda repressor-like DNA-binding domains"/>
    <property type="match status" value="1"/>
</dbReference>
<dbReference type="AlphaFoldDB" id="A0A7V7TXG6"/>
<comment type="caution">
    <text evidence="4">The sequence shown here is derived from an EMBL/GenBank/DDBJ whole genome shotgun (WGS) entry which is preliminary data.</text>
</comment>
<dbReference type="PANTHER" id="PTHR46797">
    <property type="entry name" value="HTH-TYPE TRANSCRIPTIONAL REGULATOR"/>
    <property type="match status" value="1"/>
</dbReference>
<keyword evidence="1" id="KW-0238">DNA-binding</keyword>
<evidence type="ECO:0000313" key="5">
    <source>
        <dbReference type="Proteomes" id="UP000432089"/>
    </source>
</evidence>
<evidence type="ECO:0000313" key="4">
    <source>
        <dbReference type="EMBL" id="KAB0681326.1"/>
    </source>
</evidence>
<feature type="domain" description="HTH cro/C1-type" evidence="3">
    <location>
        <begin position="11"/>
        <end position="65"/>
    </location>
</feature>
<proteinExistence type="predicted"/>
<dbReference type="PANTHER" id="PTHR46797:SF1">
    <property type="entry name" value="METHYLPHOSPHONATE SYNTHASE"/>
    <property type="match status" value="1"/>
</dbReference>
<dbReference type="SMART" id="SM00530">
    <property type="entry name" value="HTH_XRE"/>
    <property type="match status" value="1"/>
</dbReference>
<evidence type="ECO:0000256" key="1">
    <source>
        <dbReference type="ARBA" id="ARBA00023125"/>
    </source>
</evidence>
<dbReference type="InterPro" id="IPR001387">
    <property type="entry name" value="Cro/C1-type_HTH"/>
</dbReference>
<feature type="region of interest" description="Disordered" evidence="2">
    <location>
        <begin position="68"/>
        <end position="88"/>
    </location>
</feature>